<dbReference type="InterPro" id="IPR017096">
    <property type="entry name" value="BTB-kelch_protein"/>
</dbReference>
<organism evidence="5 6">
    <name type="scientific">Esox lucius</name>
    <name type="common">Northern pike</name>
    <dbReference type="NCBI Taxonomy" id="8010"/>
    <lineage>
        <taxon>Eukaryota</taxon>
        <taxon>Metazoa</taxon>
        <taxon>Chordata</taxon>
        <taxon>Craniata</taxon>
        <taxon>Vertebrata</taxon>
        <taxon>Euteleostomi</taxon>
        <taxon>Actinopterygii</taxon>
        <taxon>Neopterygii</taxon>
        <taxon>Teleostei</taxon>
        <taxon>Protacanthopterygii</taxon>
        <taxon>Esociformes</taxon>
        <taxon>Esocidae</taxon>
        <taxon>Esox</taxon>
    </lineage>
</organism>
<evidence type="ECO:0000313" key="5">
    <source>
        <dbReference type="Ensembl" id="ENSELUP00000086078.1"/>
    </source>
</evidence>
<reference evidence="5" key="2">
    <citation type="submission" date="2025-08" db="UniProtKB">
        <authorList>
            <consortium name="Ensembl"/>
        </authorList>
    </citation>
    <scope>IDENTIFICATION</scope>
</reference>
<reference evidence="5 6" key="1">
    <citation type="submission" date="2020-02" db="EMBL/GenBank/DDBJ databases">
        <title>Esox lucius (northern pike) genome, fEsoLuc1, primary haplotype.</title>
        <authorList>
            <person name="Myers G."/>
            <person name="Karagic N."/>
            <person name="Meyer A."/>
            <person name="Pippel M."/>
            <person name="Reichard M."/>
            <person name="Winkler S."/>
            <person name="Tracey A."/>
            <person name="Sims Y."/>
            <person name="Howe K."/>
            <person name="Rhie A."/>
            <person name="Formenti G."/>
            <person name="Durbin R."/>
            <person name="Fedrigo O."/>
            <person name="Jarvis E.D."/>
        </authorList>
    </citation>
    <scope>NUCLEOTIDE SEQUENCE [LARGE SCALE GENOMIC DNA]</scope>
</reference>
<dbReference type="Ensembl" id="ENSELUT00000091100.1">
    <property type="protein sequence ID" value="ENSELUP00000086078.1"/>
    <property type="gene ID" value="ENSELUG00000007629.3"/>
</dbReference>
<dbReference type="SUPFAM" id="SSF117281">
    <property type="entry name" value="Kelch motif"/>
    <property type="match status" value="1"/>
</dbReference>
<reference evidence="5" key="3">
    <citation type="submission" date="2025-09" db="UniProtKB">
        <authorList>
            <consortium name="Ensembl"/>
        </authorList>
    </citation>
    <scope>IDENTIFICATION</scope>
</reference>
<keyword evidence="6" id="KW-1185">Reference proteome</keyword>
<dbReference type="Gene3D" id="2.120.10.80">
    <property type="entry name" value="Kelch-type beta propeller"/>
    <property type="match status" value="1"/>
</dbReference>
<dbReference type="InterPro" id="IPR015915">
    <property type="entry name" value="Kelch-typ_b-propeller"/>
</dbReference>
<keyword evidence="1" id="KW-0880">Kelch repeat</keyword>
<evidence type="ECO:0000256" key="1">
    <source>
        <dbReference type="ARBA" id="ARBA00022441"/>
    </source>
</evidence>
<dbReference type="PROSITE" id="PS50097">
    <property type="entry name" value="BTB"/>
    <property type="match status" value="1"/>
</dbReference>
<dbReference type="InterPro" id="IPR056737">
    <property type="entry name" value="Beta-prop_ATRN-MKLN-like"/>
</dbReference>
<dbReference type="GeneTree" id="ENSGT00940000164143"/>
<dbReference type="PANTHER" id="PTHR45632:SF14">
    <property type="entry name" value="KELCH-LIKE PROTEIN 33"/>
    <property type="match status" value="1"/>
</dbReference>
<dbReference type="InterPro" id="IPR011333">
    <property type="entry name" value="SKP1/BTB/POZ_sf"/>
</dbReference>
<dbReference type="Gene3D" id="3.30.710.10">
    <property type="entry name" value="Potassium Channel Kv1.1, Chain A"/>
    <property type="match status" value="1"/>
</dbReference>
<dbReference type="Pfam" id="PF24981">
    <property type="entry name" value="Beta-prop_ATRN-LZTR1"/>
    <property type="match status" value="1"/>
</dbReference>
<dbReference type="PANTHER" id="PTHR45632">
    <property type="entry name" value="LD33804P"/>
    <property type="match status" value="1"/>
</dbReference>
<keyword evidence="3" id="KW-0732">Signal</keyword>
<dbReference type="InterPro" id="IPR006652">
    <property type="entry name" value="Kelch_1"/>
</dbReference>
<feature type="domain" description="BTB" evidence="4">
    <location>
        <begin position="32"/>
        <end position="88"/>
    </location>
</feature>
<evidence type="ECO:0000256" key="3">
    <source>
        <dbReference type="SAM" id="SignalP"/>
    </source>
</evidence>
<feature type="signal peptide" evidence="3">
    <location>
        <begin position="1"/>
        <end position="27"/>
    </location>
</feature>
<dbReference type="SMART" id="SM00225">
    <property type="entry name" value="BTB"/>
    <property type="match status" value="1"/>
</dbReference>
<dbReference type="Pfam" id="PF07707">
    <property type="entry name" value="BACK"/>
    <property type="match status" value="1"/>
</dbReference>
<dbReference type="SMART" id="SM00612">
    <property type="entry name" value="Kelch"/>
    <property type="match status" value="4"/>
</dbReference>
<protein>
    <submittedName>
        <fullName evidence="5">Kelch-like family member 33</fullName>
    </submittedName>
</protein>
<dbReference type="AlphaFoldDB" id="A0AAY5KAL5"/>
<dbReference type="Pfam" id="PF21536">
    <property type="entry name" value="BTB_KLHL33"/>
    <property type="match status" value="1"/>
</dbReference>
<keyword evidence="2" id="KW-0677">Repeat</keyword>
<dbReference type="SMART" id="SM00875">
    <property type="entry name" value="BACK"/>
    <property type="match status" value="1"/>
</dbReference>
<dbReference type="InterPro" id="IPR011705">
    <property type="entry name" value="BACK"/>
</dbReference>
<evidence type="ECO:0000313" key="6">
    <source>
        <dbReference type="Proteomes" id="UP000265140"/>
    </source>
</evidence>
<name>A0AAY5KAL5_ESOLU</name>
<dbReference type="Proteomes" id="UP000265140">
    <property type="component" value="Chromosome 24"/>
</dbReference>
<accession>A0AAY5KAL5</accession>
<dbReference type="InterPro" id="IPR037293">
    <property type="entry name" value="Gal_Oxidase_central_sf"/>
</dbReference>
<dbReference type="InterPro" id="IPR000210">
    <property type="entry name" value="BTB/POZ_dom"/>
</dbReference>
<feature type="chain" id="PRO_5044286423" evidence="3">
    <location>
        <begin position="28"/>
        <end position="581"/>
    </location>
</feature>
<dbReference type="PIRSF" id="PIRSF037037">
    <property type="entry name" value="Kelch-like_protein_gigaxonin"/>
    <property type="match status" value="1"/>
</dbReference>
<evidence type="ECO:0000259" key="4">
    <source>
        <dbReference type="PROSITE" id="PS50097"/>
    </source>
</evidence>
<dbReference type="Gene3D" id="1.25.40.420">
    <property type="match status" value="1"/>
</dbReference>
<sequence>MSALILWQLNTWILCWMNHYKLQQVLCVVPTFKFHRVLLAASSDYFRAMFTSGMKESQQLCVNLPFLEASELEALISCTYSGSIQLNWGCVFEISCTALQLQFQHILSMCLSFLEKEMNAHSCLDVASFAEAYGMQELLETANKFVLRHFQNVATTPKFQDLPANKLRKYLKSNSLLVTSELVVFKAVAVWIEACPSKRLRFAKELMKSIFFPLMTDNEFKEVKTAKLWTQCNTKRLYQTILEDFHSYYIAPRTLCRVYQPKDSLVLVGGDQISADLSRQNPSRELWFGNSLKSYIGLVKNVEWRLLTEMPNPPRLSHDVAVLAEKLYVVGGQDYSGRLNVLKSVYRYDPIQNSWERLADLQEKRCNFSIVVFEGMLYAIGGDSDPETNLKSVESYCMNTDSWSFARPLDMTLSCHAATVLDGKIFISGGYHQRYRCLTSMFTYHPERGTIYLADMRQPRAYHCMETLHGHLYVAGGITLDEDKTSIDQLTCEVYDPVTDTWSAFTNLPIPHVGAASVVLEGMFYVLGGYFKDNYRETRLVHRYDPMLQFWENMGVMPGPNTDIRACLIHLPNHLRKCQNI</sequence>
<dbReference type="Gene3D" id="2.130.10.80">
    <property type="entry name" value="Galactose oxidase/kelch, beta-propeller"/>
    <property type="match status" value="1"/>
</dbReference>
<proteinExistence type="predicted"/>
<dbReference type="SUPFAM" id="SSF54695">
    <property type="entry name" value="POZ domain"/>
    <property type="match status" value="1"/>
</dbReference>
<evidence type="ECO:0000256" key="2">
    <source>
        <dbReference type="ARBA" id="ARBA00022737"/>
    </source>
</evidence>